<proteinExistence type="predicted"/>
<feature type="compositionally biased region" description="Polar residues" evidence="1">
    <location>
        <begin position="33"/>
        <end position="50"/>
    </location>
</feature>
<feature type="region of interest" description="Disordered" evidence="1">
    <location>
        <begin position="29"/>
        <end position="59"/>
    </location>
</feature>
<evidence type="ECO:0008006" key="5">
    <source>
        <dbReference type="Google" id="ProtNLM"/>
    </source>
</evidence>
<comment type="caution">
    <text evidence="3">The sequence shown here is derived from an EMBL/GenBank/DDBJ whole genome shotgun (WGS) entry which is preliminary data.</text>
</comment>
<evidence type="ECO:0000256" key="1">
    <source>
        <dbReference type="SAM" id="MobiDB-lite"/>
    </source>
</evidence>
<dbReference type="Proteomes" id="UP000095209">
    <property type="component" value="Unassembled WGS sequence"/>
</dbReference>
<dbReference type="AlphaFoldDB" id="A0A1E5LF23"/>
<protein>
    <recommendedName>
        <fullName evidence="5">SLH domain-containing protein</fullName>
    </recommendedName>
</protein>
<evidence type="ECO:0000313" key="4">
    <source>
        <dbReference type="Proteomes" id="UP000095209"/>
    </source>
</evidence>
<sequence>MNKLRALTLAGAITLSSLSSNSVVAHSEENSDTLKTAYTNESDENISLQETEGKSKAENKQVDKLSLTFDLETAENSLNDEIELSESEKDDWISLLIDNGIFKSPDNRHLYELNEVELLNLIETI</sequence>
<accession>A0A1E5LF23</accession>
<feature type="signal peptide" evidence="2">
    <location>
        <begin position="1"/>
        <end position="25"/>
    </location>
</feature>
<dbReference type="EMBL" id="MJEH01000022">
    <property type="protein sequence ID" value="OEH92672.1"/>
    <property type="molecule type" value="Genomic_DNA"/>
</dbReference>
<keyword evidence="2" id="KW-0732">Signal</keyword>
<name>A0A1E5LF23_9BACI</name>
<dbReference type="Pfam" id="PF13076">
    <property type="entry name" value="Fur_reg_FbpA"/>
    <property type="match status" value="1"/>
</dbReference>
<dbReference type="RefSeq" id="WP_069717113.1">
    <property type="nucleotide sequence ID" value="NZ_MJEH01000022.1"/>
</dbReference>
<gene>
    <name evidence="3" type="ORF">BFG57_01310</name>
</gene>
<reference evidence="3 4" key="1">
    <citation type="submission" date="2016-08" db="EMBL/GenBank/DDBJ databases">
        <title>Genome of Bacillus solimangrovi GH2-4.</title>
        <authorList>
            <person name="Lim S."/>
            <person name="Kim B.-C."/>
        </authorList>
    </citation>
    <scope>NUCLEOTIDE SEQUENCE [LARGE SCALE GENOMIC DNA]</scope>
    <source>
        <strain evidence="3 4">GH2-4</strain>
    </source>
</reference>
<keyword evidence="4" id="KW-1185">Reference proteome</keyword>
<evidence type="ECO:0000313" key="3">
    <source>
        <dbReference type="EMBL" id="OEH92672.1"/>
    </source>
</evidence>
<dbReference type="InterPro" id="IPR025072">
    <property type="entry name" value="Fur_reg_FbpA"/>
</dbReference>
<feature type="chain" id="PRO_5039389959" description="SLH domain-containing protein" evidence="2">
    <location>
        <begin position="26"/>
        <end position="125"/>
    </location>
</feature>
<evidence type="ECO:0000256" key="2">
    <source>
        <dbReference type="SAM" id="SignalP"/>
    </source>
</evidence>
<organism evidence="3 4">
    <name type="scientific">Bacillus solimangrovi</name>
    <dbReference type="NCBI Taxonomy" id="1305675"/>
    <lineage>
        <taxon>Bacteria</taxon>
        <taxon>Bacillati</taxon>
        <taxon>Bacillota</taxon>
        <taxon>Bacilli</taxon>
        <taxon>Bacillales</taxon>
        <taxon>Bacillaceae</taxon>
        <taxon>Bacillus</taxon>
    </lineage>
</organism>